<evidence type="ECO:0000256" key="1">
    <source>
        <dbReference type="SAM" id="MobiDB-lite"/>
    </source>
</evidence>
<dbReference type="InterPro" id="IPR006935">
    <property type="entry name" value="Helicase/UvrB_N"/>
</dbReference>
<dbReference type="GO" id="GO:0003677">
    <property type="term" value="F:DNA binding"/>
    <property type="evidence" value="ECO:0007669"/>
    <property type="project" value="InterPro"/>
</dbReference>
<feature type="region of interest" description="Disordered" evidence="1">
    <location>
        <begin position="107"/>
        <end position="147"/>
    </location>
</feature>
<evidence type="ECO:0000313" key="3">
    <source>
        <dbReference type="EMBL" id="RGW78620.1"/>
    </source>
</evidence>
<organism evidence="3 4">
    <name type="scientific">Segatella copri</name>
    <dbReference type="NCBI Taxonomy" id="165179"/>
    <lineage>
        <taxon>Bacteria</taxon>
        <taxon>Pseudomonadati</taxon>
        <taxon>Bacteroidota</taxon>
        <taxon>Bacteroidia</taxon>
        <taxon>Bacteroidales</taxon>
        <taxon>Prevotellaceae</taxon>
        <taxon>Segatella</taxon>
    </lineage>
</organism>
<reference evidence="3 4" key="1">
    <citation type="submission" date="2018-08" db="EMBL/GenBank/DDBJ databases">
        <title>A genome reference for cultivated species of the human gut microbiota.</title>
        <authorList>
            <person name="Zou Y."/>
            <person name="Xue W."/>
            <person name="Luo G."/>
        </authorList>
    </citation>
    <scope>NUCLEOTIDE SEQUENCE [LARGE SCALE GENOMIC DNA]</scope>
    <source>
        <strain evidence="3 4">AF10-17</strain>
    </source>
</reference>
<keyword evidence="3" id="KW-0067">ATP-binding</keyword>
<dbReference type="PANTHER" id="PTHR47396:SF1">
    <property type="entry name" value="ATP-DEPENDENT HELICASE IRC3-RELATED"/>
    <property type="match status" value="1"/>
</dbReference>
<dbReference type="Gene3D" id="3.40.50.300">
    <property type="entry name" value="P-loop containing nucleotide triphosphate hydrolases"/>
    <property type="match status" value="4"/>
</dbReference>
<name>A0AA93BGS6_9BACT</name>
<dbReference type="GO" id="GO:0016787">
    <property type="term" value="F:hydrolase activity"/>
    <property type="evidence" value="ECO:0007669"/>
    <property type="project" value="InterPro"/>
</dbReference>
<evidence type="ECO:0000313" key="4">
    <source>
        <dbReference type="Proteomes" id="UP000285776"/>
    </source>
</evidence>
<dbReference type="Pfam" id="PF04851">
    <property type="entry name" value="ResIII"/>
    <property type="match status" value="2"/>
</dbReference>
<keyword evidence="3" id="KW-0347">Helicase</keyword>
<dbReference type="SUPFAM" id="SSF52540">
    <property type="entry name" value="P-loop containing nucleoside triphosphate hydrolases"/>
    <property type="match status" value="3"/>
</dbReference>
<dbReference type="GO" id="GO:0004386">
    <property type="term" value="F:helicase activity"/>
    <property type="evidence" value="ECO:0007669"/>
    <property type="project" value="UniProtKB-KW"/>
</dbReference>
<dbReference type="SMART" id="SM00490">
    <property type="entry name" value="HELICc"/>
    <property type="match status" value="1"/>
</dbReference>
<feature type="region of interest" description="Disordered" evidence="1">
    <location>
        <begin position="402"/>
        <end position="452"/>
    </location>
</feature>
<dbReference type="RefSeq" id="WP_118153066.1">
    <property type="nucleotide sequence ID" value="NZ_QSAV01000026.1"/>
</dbReference>
<dbReference type="Proteomes" id="UP000285776">
    <property type="component" value="Unassembled WGS sequence"/>
</dbReference>
<sequence>MKNIKLFDYQEDMKERIEKAMRLHRSVMAQMPTGTGKTVLLASVVESFLREHSNCNVWIVAHRRELVSQIRETIQRVFSKPHPSSLTIKEDFSNHPVNSSKITPSLFTLKEGSTSHPDPLTLRGEGGNRPTRCSEPLRSKDGGPSKVSPDCAGWDRLGAACLRPADGLAATCLRPTEGLGDRLGERGGDGLGATSASSVNPTSDMMPIKAVSLQWLSKHYDEIEEEPGMIVIDEAHHALAKTYKEMWERFPNAKFLGLTATPCRLNGKGFTDLFDILVQSWSVPEFISKGRLATYDFVSIKSDGVTQRLIDSLQKRGADGDYQNKEMDMLLNKKPSIERLYRSLEEYGKDRKGIVYAINISHANAIAEFYREHGIAAVAIDSKTPSSLRKELIERFKASNNTSFSKTHPSSLTLKGGSTAFPKPLSPQGTGDVTAPPRRSEPLRSKVGGPSKVSPDCAGWDRLGAACLRPTEGLGDRLGAACLRPTEGLGDRLGMSGASKVSPDCAGWDRLTDTCLRAGDGLGATCLRAADGLAPIQVLVNVDIFSEGFDCPDVEFVQLARPTLSLAKYLQMVGRGLRVAKGKKNCVIIDNVGLYRVFGLPSQVWNWNAMFEGKLKVGKRKETPKDREFFLMNEKQDDIQIHPDSEMMMVMSHEELLQTLQYREFVDSKGVFAIIKLPDGKMTVVNRQGEQVLEPGDYYDMKLLDGNILFYRPRRKAKCYYDLLAKAVIDDGTNVAEAPHVVNIKGWEFIEYNDIFMSRTQEDFSLPYHPSQYDFLNYGYYMIFRFRPSAPGCQVWYYCEGDEGKMRMSNEESRNVCFLRNDYEHVYWLCAVLYGERIVVMDSKEDYYLVDSNMKKTYIGCNHPKNEKEDLNFVMPRLGKKYYHEAMLQKKEMEANEMLLLHEKSEAGHVELYQAGKKWGVKVDGKVIVPPLYCSIAQPVGAYCAFEEIPKHWGVMTLKGKVIVDAKYEKVEIRDNGIAVVTGITGKTQTIKLLKVKE</sequence>
<dbReference type="InterPro" id="IPR050742">
    <property type="entry name" value="Helicase_Restrict-Modif_Enz"/>
</dbReference>
<dbReference type="Pfam" id="PF00271">
    <property type="entry name" value="Helicase_C"/>
    <property type="match status" value="1"/>
</dbReference>
<keyword evidence="3" id="KW-0547">Nucleotide-binding</keyword>
<evidence type="ECO:0000259" key="2">
    <source>
        <dbReference type="PROSITE" id="PS51192"/>
    </source>
</evidence>
<dbReference type="AlphaFoldDB" id="A0AA93BGS6"/>
<dbReference type="PROSITE" id="PS51192">
    <property type="entry name" value="HELICASE_ATP_BIND_1"/>
    <property type="match status" value="1"/>
</dbReference>
<dbReference type="GO" id="GO:0005829">
    <property type="term" value="C:cytosol"/>
    <property type="evidence" value="ECO:0007669"/>
    <property type="project" value="TreeGrafter"/>
</dbReference>
<feature type="compositionally biased region" description="Polar residues" evidence="1">
    <location>
        <begin position="107"/>
        <end position="116"/>
    </location>
</feature>
<gene>
    <name evidence="3" type="ORF">DWV53_09105</name>
</gene>
<dbReference type="InterPro" id="IPR001650">
    <property type="entry name" value="Helicase_C-like"/>
</dbReference>
<protein>
    <submittedName>
        <fullName evidence="3">ATP-dependent helicase</fullName>
    </submittedName>
</protein>
<dbReference type="GO" id="GO:0005524">
    <property type="term" value="F:ATP binding"/>
    <property type="evidence" value="ECO:0007669"/>
    <property type="project" value="InterPro"/>
</dbReference>
<dbReference type="InterPro" id="IPR027417">
    <property type="entry name" value="P-loop_NTPase"/>
</dbReference>
<proteinExistence type="predicted"/>
<dbReference type="PANTHER" id="PTHR47396">
    <property type="entry name" value="TYPE I RESTRICTION ENZYME ECOKI R PROTEIN"/>
    <property type="match status" value="1"/>
</dbReference>
<feature type="domain" description="Helicase ATP-binding" evidence="2">
    <location>
        <begin position="18"/>
        <end position="280"/>
    </location>
</feature>
<comment type="caution">
    <text evidence="3">The sequence shown here is derived from an EMBL/GenBank/DDBJ whole genome shotgun (WGS) entry which is preliminary data.</text>
</comment>
<dbReference type="InterPro" id="IPR014001">
    <property type="entry name" value="Helicase_ATP-bd"/>
</dbReference>
<feature type="compositionally biased region" description="Polar residues" evidence="1">
    <location>
        <begin position="402"/>
        <end position="413"/>
    </location>
</feature>
<accession>A0AA93BGS6</accession>
<feature type="region of interest" description="Disordered" evidence="1">
    <location>
        <begin position="181"/>
        <end position="200"/>
    </location>
</feature>
<dbReference type="EMBL" id="QSAV01000026">
    <property type="protein sequence ID" value="RGW78620.1"/>
    <property type="molecule type" value="Genomic_DNA"/>
</dbReference>
<dbReference type="SMART" id="SM00487">
    <property type="entry name" value="DEXDc"/>
    <property type="match status" value="1"/>
</dbReference>
<keyword evidence="3" id="KW-0378">Hydrolase</keyword>